<dbReference type="InterPro" id="IPR013083">
    <property type="entry name" value="Znf_RING/FYVE/PHD"/>
</dbReference>
<dbReference type="Gene3D" id="3.30.40.10">
    <property type="entry name" value="Zinc/RING finger domain, C3HC4 (zinc finger)"/>
    <property type="match status" value="1"/>
</dbReference>
<protein>
    <recommendedName>
        <fullName evidence="3">RING-type domain-containing protein</fullName>
    </recommendedName>
</protein>
<dbReference type="InterPro" id="IPR001841">
    <property type="entry name" value="Znf_RING"/>
</dbReference>
<organism evidence="4 5">
    <name type="scientific">Geranomyces variabilis</name>
    <dbReference type="NCBI Taxonomy" id="109894"/>
    <lineage>
        <taxon>Eukaryota</taxon>
        <taxon>Fungi</taxon>
        <taxon>Fungi incertae sedis</taxon>
        <taxon>Chytridiomycota</taxon>
        <taxon>Chytridiomycota incertae sedis</taxon>
        <taxon>Chytridiomycetes</taxon>
        <taxon>Spizellomycetales</taxon>
        <taxon>Powellomycetaceae</taxon>
        <taxon>Geranomyces</taxon>
    </lineage>
</organism>
<reference evidence="4" key="1">
    <citation type="submission" date="2020-05" db="EMBL/GenBank/DDBJ databases">
        <title>Phylogenomic resolution of chytrid fungi.</title>
        <authorList>
            <person name="Stajich J.E."/>
            <person name="Amses K."/>
            <person name="Simmons R."/>
            <person name="Seto K."/>
            <person name="Myers J."/>
            <person name="Bonds A."/>
            <person name="Quandt C.A."/>
            <person name="Barry K."/>
            <person name="Liu P."/>
            <person name="Grigoriev I."/>
            <person name="Longcore J.E."/>
            <person name="James T.Y."/>
        </authorList>
    </citation>
    <scope>NUCLEOTIDE SEQUENCE</scope>
    <source>
        <strain evidence="4">JEL0379</strain>
    </source>
</reference>
<dbReference type="EMBL" id="JADGJQ010000103">
    <property type="protein sequence ID" value="KAJ3169740.1"/>
    <property type="molecule type" value="Genomic_DNA"/>
</dbReference>
<dbReference type="GO" id="GO:0008270">
    <property type="term" value="F:zinc ion binding"/>
    <property type="evidence" value="ECO:0007669"/>
    <property type="project" value="UniProtKB-KW"/>
</dbReference>
<gene>
    <name evidence="4" type="ORF">HDU87_000533</name>
</gene>
<dbReference type="Pfam" id="PF13639">
    <property type="entry name" value="zf-RING_2"/>
    <property type="match status" value="1"/>
</dbReference>
<sequence length="433" mass="48165">MDENQCCICLEPLGLPPDAPQDDPSTSSVAGLKGCGHFFHTSCIQRIYNIRGEGGRRCPLCRYKFKVTHNENPLFYLPEKPFQLFQNWLTGSAPAGIVAMHTQAPKRQSALASLEAAELRESLKELTSTVKKQEKKIAKLQQEKATMTNTILQQEAEMQAVQQRHREALKEKDKTLRSAMIDAAIEQETLMAGAKHEIATLNSYRETLERTIQTNAFIAEARQPNESDSWSANFPDIVDTLETTKDLKDLLGSLHRKYQKSRSDVKHWRTVAGEQKHQKEQALSDVRMRVRESEGLIRELESATARGTALKEQLRAAKVLLEAAQAEANNFRVRHGVTCEDLALAKSKLAQAERKAREIMAGAANAKNVPVTPADFWEPVIPPVDTSAKVALSNTGSRTNNPFGALNVTAKTSRTGIKRPAGDMMARFLAPRK</sequence>
<keyword evidence="2" id="KW-0175">Coiled coil</keyword>
<keyword evidence="1" id="KW-0863">Zinc-finger</keyword>
<evidence type="ECO:0000313" key="4">
    <source>
        <dbReference type="EMBL" id="KAJ3169740.1"/>
    </source>
</evidence>
<accession>A0AAD5TEH6</accession>
<feature type="coiled-coil region" evidence="2">
    <location>
        <begin position="307"/>
        <end position="369"/>
    </location>
</feature>
<dbReference type="PROSITE" id="PS50089">
    <property type="entry name" value="ZF_RING_2"/>
    <property type="match status" value="1"/>
</dbReference>
<proteinExistence type="predicted"/>
<dbReference type="Proteomes" id="UP001212152">
    <property type="component" value="Unassembled WGS sequence"/>
</dbReference>
<keyword evidence="1" id="KW-0479">Metal-binding</keyword>
<evidence type="ECO:0000256" key="2">
    <source>
        <dbReference type="SAM" id="Coils"/>
    </source>
</evidence>
<evidence type="ECO:0000256" key="1">
    <source>
        <dbReference type="PROSITE-ProRule" id="PRU00175"/>
    </source>
</evidence>
<evidence type="ECO:0000259" key="3">
    <source>
        <dbReference type="PROSITE" id="PS50089"/>
    </source>
</evidence>
<comment type="caution">
    <text evidence="4">The sequence shown here is derived from an EMBL/GenBank/DDBJ whole genome shotgun (WGS) entry which is preliminary data.</text>
</comment>
<keyword evidence="5" id="KW-1185">Reference proteome</keyword>
<dbReference type="AlphaFoldDB" id="A0AAD5TEH6"/>
<evidence type="ECO:0000313" key="5">
    <source>
        <dbReference type="Proteomes" id="UP001212152"/>
    </source>
</evidence>
<name>A0AAD5TEH6_9FUNG</name>
<feature type="coiled-coil region" evidence="2">
    <location>
        <begin position="116"/>
        <end position="171"/>
    </location>
</feature>
<feature type="domain" description="RING-type" evidence="3">
    <location>
        <begin position="6"/>
        <end position="62"/>
    </location>
</feature>
<keyword evidence="1" id="KW-0862">Zinc</keyword>
<dbReference type="SUPFAM" id="SSF57850">
    <property type="entry name" value="RING/U-box"/>
    <property type="match status" value="1"/>
</dbReference>
<dbReference type="SMART" id="SM00184">
    <property type="entry name" value="RING"/>
    <property type="match status" value="1"/>
</dbReference>